<dbReference type="GO" id="GO:0003677">
    <property type="term" value="F:DNA binding"/>
    <property type="evidence" value="ECO:0007669"/>
    <property type="project" value="UniProtKB-KW"/>
</dbReference>
<evidence type="ECO:0000256" key="4">
    <source>
        <dbReference type="SAM" id="MobiDB-lite"/>
    </source>
</evidence>
<accession>A0A516NP67</accession>
<dbReference type="Proteomes" id="UP000317039">
    <property type="component" value="Chromosome"/>
</dbReference>
<evidence type="ECO:0000256" key="3">
    <source>
        <dbReference type="ARBA" id="ARBA00023163"/>
    </source>
</evidence>
<dbReference type="InterPro" id="IPR000524">
    <property type="entry name" value="Tscrpt_reg_HTH_GntR"/>
</dbReference>
<dbReference type="Pfam" id="PF07729">
    <property type="entry name" value="FCD"/>
    <property type="match status" value="1"/>
</dbReference>
<dbReference type="PANTHER" id="PTHR43537:SF24">
    <property type="entry name" value="GLUCONATE OPERON TRANSCRIPTIONAL REPRESSOR"/>
    <property type="match status" value="1"/>
</dbReference>
<organism evidence="6 7">
    <name type="scientific">Nocardia otitidiscaviarum</name>
    <dbReference type="NCBI Taxonomy" id="1823"/>
    <lineage>
        <taxon>Bacteria</taxon>
        <taxon>Bacillati</taxon>
        <taxon>Actinomycetota</taxon>
        <taxon>Actinomycetes</taxon>
        <taxon>Mycobacteriales</taxon>
        <taxon>Nocardiaceae</taxon>
        <taxon>Nocardia</taxon>
    </lineage>
</organism>
<dbReference type="Gene3D" id="1.20.120.530">
    <property type="entry name" value="GntR ligand-binding domain-like"/>
    <property type="match status" value="1"/>
</dbReference>
<dbReference type="EMBL" id="CP041695">
    <property type="protein sequence ID" value="QDP80701.1"/>
    <property type="molecule type" value="Genomic_DNA"/>
</dbReference>
<dbReference type="Pfam" id="PF00392">
    <property type="entry name" value="GntR"/>
    <property type="match status" value="1"/>
</dbReference>
<dbReference type="SMART" id="SM00895">
    <property type="entry name" value="FCD"/>
    <property type="match status" value="1"/>
</dbReference>
<feature type="domain" description="HTH gntR-type" evidence="5">
    <location>
        <begin position="106"/>
        <end position="173"/>
    </location>
</feature>
<keyword evidence="3" id="KW-0804">Transcription</keyword>
<dbReference type="KEGG" id="nod:FOH10_20285"/>
<dbReference type="AlphaFoldDB" id="A0A516NP67"/>
<evidence type="ECO:0000313" key="6">
    <source>
        <dbReference type="EMBL" id="QDP80701.1"/>
    </source>
</evidence>
<dbReference type="PANTHER" id="PTHR43537">
    <property type="entry name" value="TRANSCRIPTIONAL REGULATOR, GNTR FAMILY"/>
    <property type="match status" value="1"/>
</dbReference>
<reference evidence="6 7" key="1">
    <citation type="submission" date="2019-07" db="EMBL/GenBank/DDBJ databases">
        <title>Complete Genome Sequence and Methylome Analysis of Nocardia otitidis-caviarum NEB252.</title>
        <authorList>
            <person name="Fomenkov A."/>
            <person name="Anton B.P."/>
            <person name="Vincze T."/>
            <person name="Roberts R.J."/>
        </authorList>
    </citation>
    <scope>NUCLEOTIDE SEQUENCE [LARGE SCALE GENOMIC DNA]</scope>
    <source>
        <strain evidence="6 7">NEB252</strain>
    </source>
</reference>
<sequence>MAACGARGSAADDGRQPGGSAGAAHARGEAAGRGHDPARRPHRDDNPLTRSASTPALARLPNRPVGSGDATDGGHGRTDGYRSGVPPRPRLPRLPQLTPPHDARRGYAQHEVLDELRRLILEGNLPPGTGMPLGELAREFGTSAIPVRESLQTLIGEGLIEHKPNLGYRVTQLTAAELRELYLVRERLESTALLAAVPRATAADHRAARESHDRMERAVLTENAVAYHRETREFHLALVRPSGMPRLVHMLEYAWNITEPVQPMVHVTTADRVVLHADHRRQLDAFLARDAEALLAATAQHHAHMTGVLDQLPTTSGLLAADSDAVKDI</sequence>
<keyword evidence="2" id="KW-0238">DNA-binding</keyword>
<evidence type="ECO:0000256" key="1">
    <source>
        <dbReference type="ARBA" id="ARBA00023015"/>
    </source>
</evidence>
<protein>
    <submittedName>
        <fullName evidence="6">GntR family transcriptional regulator</fullName>
    </submittedName>
</protein>
<keyword evidence="1" id="KW-0805">Transcription regulation</keyword>
<feature type="compositionally biased region" description="Basic and acidic residues" evidence="4">
    <location>
        <begin position="26"/>
        <end position="47"/>
    </location>
</feature>
<feature type="region of interest" description="Disordered" evidence="4">
    <location>
        <begin position="1"/>
        <end position="103"/>
    </location>
</feature>
<dbReference type="CDD" id="cd07377">
    <property type="entry name" value="WHTH_GntR"/>
    <property type="match status" value="1"/>
</dbReference>
<proteinExistence type="predicted"/>
<gene>
    <name evidence="6" type="ORF">FOH10_20285</name>
</gene>
<dbReference type="GO" id="GO:0003700">
    <property type="term" value="F:DNA-binding transcription factor activity"/>
    <property type="evidence" value="ECO:0007669"/>
    <property type="project" value="InterPro"/>
</dbReference>
<dbReference type="SUPFAM" id="SSF46785">
    <property type="entry name" value="Winged helix' DNA-binding domain"/>
    <property type="match status" value="1"/>
</dbReference>
<evidence type="ECO:0000313" key="7">
    <source>
        <dbReference type="Proteomes" id="UP000317039"/>
    </source>
</evidence>
<name>A0A516NP67_9NOCA</name>
<evidence type="ECO:0000259" key="5">
    <source>
        <dbReference type="PROSITE" id="PS50949"/>
    </source>
</evidence>
<dbReference type="InterPro" id="IPR008920">
    <property type="entry name" value="TF_FadR/GntR_C"/>
</dbReference>
<dbReference type="SMART" id="SM00345">
    <property type="entry name" value="HTH_GNTR"/>
    <property type="match status" value="1"/>
</dbReference>
<dbReference type="SUPFAM" id="SSF48008">
    <property type="entry name" value="GntR ligand-binding domain-like"/>
    <property type="match status" value="1"/>
</dbReference>
<dbReference type="Gene3D" id="1.10.10.10">
    <property type="entry name" value="Winged helix-like DNA-binding domain superfamily/Winged helix DNA-binding domain"/>
    <property type="match status" value="1"/>
</dbReference>
<dbReference type="InterPro" id="IPR036388">
    <property type="entry name" value="WH-like_DNA-bd_sf"/>
</dbReference>
<dbReference type="PROSITE" id="PS50949">
    <property type="entry name" value="HTH_GNTR"/>
    <property type="match status" value="1"/>
</dbReference>
<dbReference type="InterPro" id="IPR011711">
    <property type="entry name" value="GntR_C"/>
</dbReference>
<dbReference type="InterPro" id="IPR036390">
    <property type="entry name" value="WH_DNA-bd_sf"/>
</dbReference>
<evidence type="ECO:0000256" key="2">
    <source>
        <dbReference type="ARBA" id="ARBA00023125"/>
    </source>
</evidence>